<keyword evidence="8" id="KW-1185">Reference proteome</keyword>
<evidence type="ECO:0000256" key="4">
    <source>
        <dbReference type="ARBA" id="ARBA00023163"/>
    </source>
</evidence>
<keyword evidence="5" id="KW-0539">Nucleus</keyword>
<reference evidence="7 8" key="1">
    <citation type="submission" date="2024-02" db="EMBL/GenBank/DDBJ databases">
        <title>de novo genome assembly of Solanum bulbocastanum strain 11H21.</title>
        <authorList>
            <person name="Hosaka A.J."/>
        </authorList>
    </citation>
    <scope>NUCLEOTIDE SEQUENCE [LARGE SCALE GENOMIC DNA]</scope>
    <source>
        <tissue evidence="7">Young leaves</tissue>
    </source>
</reference>
<evidence type="ECO:0000256" key="1">
    <source>
        <dbReference type="ARBA" id="ARBA00004123"/>
    </source>
</evidence>
<name>A0AAN8T447_SOLBU</name>
<organism evidence="7 8">
    <name type="scientific">Solanum bulbocastanum</name>
    <name type="common">Wild potato</name>
    <dbReference type="NCBI Taxonomy" id="147425"/>
    <lineage>
        <taxon>Eukaryota</taxon>
        <taxon>Viridiplantae</taxon>
        <taxon>Streptophyta</taxon>
        <taxon>Embryophyta</taxon>
        <taxon>Tracheophyta</taxon>
        <taxon>Spermatophyta</taxon>
        <taxon>Magnoliopsida</taxon>
        <taxon>eudicotyledons</taxon>
        <taxon>Gunneridae</taxon>
        <taxon>Pentapetalae</taxon>
        <taxon>asterids</taxon>
        <taxon>lamiids</taxon>
        <taxon>Solanales</taxon>
        <taxon>Solanaceae</taxon>
        <taxon>Solanoideae</taxon>
        <taxon>Solaneae</taxon>
        <taxon>Solanum</taxon>
    </lineage>
</organism>
<dbReference type="Proteomes" id="UP001371456">
    <property type="component" value="Unassembled WGS sequence"/>
</dbReference>
<evidence type="ECO:0000256" key="2">
    <source>
        <dbReference type="ARBA" id="ARBA00023015"/>
    </source>
</evidence>
<evidence type="ECO:0000256" key="5">
    <source>
        <dbReference type="ARBA" id="ARBA00023242"/>
    </source>
</evidence>
<evidence type="ECO:0000313" key="7">
    <source>
        <dbReference type="EMBL" id="KAK6777323.1"/>
    </source>
</evidence>
<dbReference type="EMBL" id="JBANQN010000010">
    <property type="protein sequence ID" value="KAK6777323.1"/>
    <property type="molecule type" value="Genomic_DNA"/>
</dbReference>
<comment type="caution">
    <text evidence="7">The sequence shown here is derived from an EMBL/GenBank/DDBJ whole genome shotgun (WGS) entry which is preliminary data.</text>
</comment>
<proteinExistence type="predicted"/>
<dbReference type="AlphaFoldDB" id="A0AAN8T447"/>
<comment type="subcellular location">
    <subcellularLocation>
        <location evidence="1">Nucleus</location>
    </subcellularLocation>
</comment>
<keyword evidence="3" id="KW-0238">DNA-binding</keyword>
<dbReference type="Pfam" id="PF00319">
    <property type="entry name" value="SRF-TF"/>
    <property type="match status" value="1"/>
</dbReference>
<dbReference type="PROSITE" id="PS50066">
    <property type="entry name" value="MADS_BOX_2"/>
    <property type="match status" value="1"/>
</dbReference>
<keyword evidence="2" id="KW-0805">Transcription regulation</keyword>
<evidence type="ECO:0000313" key="8">
    <source>
        <dbReference type="Proteomes" id="UP001371456"/>
    </source>
</evidence>
<dbReference type="GO" id="GO:0005634">
    <property type="term" value="C:nucleus"/>
    <property type="evidence" value="ECO:0007669"/>
    <property type="project" value="UniProtKB-SubCell"/>
</dbReference>
<dbReference type="GO" id="GO:0046983">
    <property type="term" value="F:protein dimerization activity"/>
    <property type="evidence" value="ECO:0007669"/>
    <property type="project" value="InterPro"/>
</dbReference>
<accession>A0AAN8T447</accession>
<dbReference type="Gene3D" id="3.40.1810.10">
    <property type="entry name" value="Transcription factor, MADS-box"/>
    <property type="match status" value="1"/>
</dbReference>
<protein>
    <recommendedName>
        <fullName evidence="6">MADS-box domain-containing protein</fullName>
    </recommendedName>
</protein>
<dbReference type="PRINTS" id="PR00404">
    <property type="entry name" value="MADSDOMAIN"/>
</dbReference>
<dbReference type="SUPFAM" id="SSF55455">
    <property type="entry name" value="SRF-like"/>
    <property type="match status" value="1"/>
</dbReference>
<sequence>MGTGKKKIEIEKIIKETSRMVTFSKRRKGLFKKAKELESMTGSRVASVVFSPTGRPYTCGDVDSAIKQHFSSTRGLNSHDSNSDSDNVVFDGSLGSKSSSTPKRNGLRCWVEDVNLVQEDEKFQLELRILNLEGEIASLRHKERCLDDKRSEALNKILDIKEDVFAEVEPIIRSAFDGHNEGITESPGIIPHVLQELFILFR</sequence>
<feature type="domain" description="MADS-box" evidence="6">
    <location>
        <begin position="3"/>
        <end position="63"/>
    </location>
</feature>
<dbReference type="SMART" id="SM00432">
    <property type="entry name" value="MADS"/>
    <property type="match status" value="1"/>
</dbReference>
<gene>
    <name evidence="7" type="ORF">RDI58_024040</name>
</gene>
<dbReference type="PANTHER" id="PTHR11945:SF441">
    <property type="entry name" value="AGAMOUS-LIKE MADS-BOX PROTEIN AGL29"/>
    <property type="match status" value="1"/>
</dbReference>
<dbReference type="InterPro" id="IPR002100">
    <property type="entry name" value="TF_MADSbox"/>
</dbReference>
<dbReference type="PANTHER" id="PTHR11945">
    <property type="entry name" value="MADS BOX PROTEIN"/>
    <property type="match status" value="1"/>
</dbReference>
<dbReference type="InterPro" id="IPR036879">
    <property type="entry name" value="TF_MADSbox_sf"/>
</dbReference>
<dbReference type="CDD" id="cd00120">
    <property type="entry name" value="MADS"/>
    <property type="match status" value="1"/>
</dbReference>
<keyword evidence="4" id="KW-0804">Transcription</keyword>
<dbReference type="GO" id="GO:0000981">
    <property type="term" value="F:DNA-binding transcription factor activity, RNA polymerase II-specific"/>
    <property type="evidence" value="ECO:0007669"/>
    <property type="project" value="TreeGrafter"/>
</dbReference>
<evidence type="ECO:0000256" key="3">
    <source>
        <dbReference type="ARBA" id="ARBA00023125"/>
    </source>
</evidence>
<evidence type="ECO:0000259" key="6">
    <source>
        <dbReference type="PROSITE" id="PS50066"/>
    </source>
</evidence>
<dbReference type="GO" id="GO:0000978">
    <property type="term" value="F:RNA polymerase II cis-regulatory region sequence-specific DNA binding"/>
    <property type="evidence" value="ECO:0007669"/>
    <property type="project" value="TreeGrafter"/>
</dbReference>